<accession>A0ABP8RJ30</accession>
<evidence type="ECO:0000313" key="3">
    <source>
        <dbReference type="Proteomes" id="UP001501598"/>
    </source>
</evidence>
<dbReference type="SUPFAM" id="SSF53474">
    <property type="entry name" value="alpha/beta-Hydrolases"/>
    <property type="match status" value="1"/>
</dbReference>
<reference evidence="3" key="1">
    <citation type="journal article" date="2019" name="Int. J. Syst. Evol. Microbiol.">
        <title>The Global Catalogue of Microorganisms (GCM) 10K type strain sequencing project: providing services to taxonomists for standard genome sequencing and annotation.</title>
        <authorList>
            <consortium name="The Broad Institute Genomics Platform"/>
            <consortium name="The Broad Institute Genome Sequencing Center for Infectious Disease"/>
            <person name="Wu L."/>
            <person name="Ma J."/>
        </authorList>
    </citation>
    <scope>NUCLEOTIDE SEQUENCE [LARGE SCALE GENOMIC DNA]</scope>
    <source>
        <strain evidence="3">JCM 17906</strain>
    </source>
</reference>
<feature type="domain" description="Dienelactone hydrolase" evidence="1">
    <location>
        <begin position="17"/>
        <end position="243"/>
    </location>
</feature>
<dbReference type="PANTHER" id="PTHR46623:SF10">
    <property type="entry name" value="CARBOXYMETHYLENEBUTENOLIDASE HOMOLOG"/>
    <property type="match status" value="1"/>
</dbReference>
<evidence type="ECO:0000313" key="2">
    <source>
        <dbReference type="EMBL" id="GAA4540014.1"/>
    </source>
</evidence>
<dbReference type="InterPro" id="IPR051049">
    <property type="entry name" value="Dienelactone_hydrolase-like"/>
</dbReference>
<dbReference type="RefSeq" id="WP_345413565.1">
    <property type="nucleotide sequence ID" value="NZ_BAABGT010000017.1"/>
</dbReference>
<evidence type="ECO:0000259" key="1">
    <source>
        <dbReference type="Pfam" id="PF01738"/>
    </source>
</evidence>
<comment type="caution">
    <text evidence="2">The sequence shown here is derived from an EMBL/GenBank/DDBJ whole genome shotgun (WGS) entry which is preliminary data.</text>
</comment>
<proteinExistence type="predicted"/>
<keyword evidence="2" id="KW-0378">Hydrolase</keyword>
<dbReference type="GO" id="GO:0016787">
    <property type="term" value="F:hydrolase activity"/>
    <property type="evidence" value="ECO:0007669"/>
    <property type="project" value="UniProtKB-KW"/>
</dbReference>
<name>A0ABP8RJ30_9PSEU</name>
<gene>
    <name evidence="2" type="ORF">GCM10023175_12180</name>
</gene>
<dbReference type="PANTHER" id="PTHR46623">
    <property type="entry name" value="CARBOXYMETHYLENEBUTENOLIDASE-RELATED"/>
    <property type="match status" value="1"/>
</dbReference>
<organism evidence="2 3">
    <name type="scientific">Pseudonocardia xishanensis</name>
    <dbReference type="NCBI Taxonomy" id="630995"/>
    <lineage>
        <taxon>Bacteria</taxon>
        <taxon>Bacillati</taxon>
        <taxon>Actinomycetota</taxon>
        <taxon>Actinomycetes</taxon>
        <taxon>Pseudonocardiales</taxon>
        <taxon>Pseudonocardiaceae</taxon>
        <taxon>Pseudonocardia</taxon>
    </lineage>
</organism>
<sequence length="246" mass="25463">MPRTALTLDAPGGLCPATLHTPEGSGPWPGVIMYPDAGGVRDTFLGMADHLAGLGYVVLLPDVYYRSGGFEPFDMATVFTDPAERARLGALMQSLTPEMVVADAAVYTATLLGRPEVTGPRVGTTGYCMGGRTSLIVAGALGGTIGAAASFHGGNLAKADDPDSPHHRAAGIRAAVYVAGATDDGSFGPEQFTLLDDALSEAGVRHTVETYPAAHGFAVPDNPTHDAEAEERHWAALSDLYRAALA</sequence>
<dbReference type="Pfam" id="PF01738">
    <property type="entry name" value="DLH"/>
    <property type="match status" value="1"/>
</dbReference>
<dbReference type="InterPro" id="IPR002925">
    <property type="entry name" value="Dienelactn_hydro"/>
</dbReference>
<keyword evidence="3" id="KW-1185">Reference proteome</keyword>
<protein>
    <submittedName>
        <fullName evidence="2">Dienelactone hydrolase family protein</fullName>
    </submittedName>
</protein>
<dbReference type="Proteomes" id="UP001501598">
    <property type="component" value="Unassembled WGS sequence"/>
</dbReference>
<dbReference type="Gene3D" id="3.40.50.1820">
    <property type="entry name" value="alpha/beta hydrolase"/>
    <property type="match status" value="1"/>
</dbReference>
<dbReference type="InterPro" id="IPR029058">
    <property type="entry name" value="AB_hydrolase_fold"/>
</dbReference>
<dbReference type="EMBL" id="BAABGT010000017">
    <property type="protein sequence ID" value="GAA4540014.1"/>
    <property type="molecule type" value="Genomic_DNA"/>
</dbReference>